<evidence type="ECO:0000256" key="7">
    <source>
        <dbReference type="RuleBase" id="RU000320"/>
    </source>
</evidence>
<evidence type="ECO:0000256" key="4">
    <source>
        <dbReference type="ARBA" id="ARBA00022692"/>
    </source>
</evidence>
<name>A0ABP8HRA0_9GAMM</name>
<reference evidence="11" key="1">
    <citation type="journal article" date="2019" name="Int. J. Syst. Evol. Microbiol.">
        <title>The Global Catalogue of Microorganisms (GCM) 10K type strain sequencing project: providing services to taxonomists for standard genome sequencing and annotation.</title>
        <authorList>
            <consortium name="The Broad Institute Genomics Platform"/>
            <consortium name="The Broad Institute Genome Sequencing Center for Infectious Disease"/>
            <person name="Wu L."/>
            <person name="Ma J."/>
        </authorList>
    </citation>
    <scope>NUCLEOTIDE SEQUENCE [LARGE SCALE GENOMIC DNA]</scope>
    <source>
        <strain evidence="11">JCM 17727</strain>
    </source>
</reference>
<dbReference type="RefSeq" id="WP_223577515.1">
    <property type="nucleotide sequence ID" value="NZ_BAABFU010000001.1"/>
</dbReference>
<feature type="transmembrane region" description="Helical" evidence="8">
    <location>
        <begin position="306"/>
        <end position="325"/>
    </location>
</feature>
<dbReference type="PANTHER" id="PTHR42703">
    <property type="entry name" value="NADH DEHYDROGENASE"/>
    <property type="match status" value="1"/>
</dbReference>
<dbReference type="Proteomes" id="UP001501294">
    <property type="component" value="Unassembled WGS sequence"/>
</dbReference>
<feature type="transmembrane region" description="Helical" evidence="8">
    <location>
        <begin position="451"/>
        <end position="471"/>
    </location>
</feature>
<protein>
    <submittedName>
        <fullName evidence="10">Monovalent cation/H+ antiporter subunit D family protein</fullName>
    </submittedName>
</protein>
<feature type="transmembrane region" description="Helical" evidence="8">
    <location>
        <begin position="133"/>
        <end position="153"/>
    </location>
</feature>
<feature type="transmembrane region" description="Helical" evidence="8">
    <location>
        <begin position="77"/>
        <end position="97"/>
    </location>
</feature>
<sequence length="492" mass="53952">MIQHLPILQVIIPLLAAPICFILKEARLVRWFVLIANVMAFVVSIMLLQQVNLNGTLVYSLGGWDAPVGIEYRIDKLNAYLLILVTSISTITLMAAGKSLTKEISESKITYFYIAYMLCLTGLLGIVTTGDAFNVFVFLEISSLASYTMIAMGNDRRSLWASYQYLIMGTIGATFILIGIGLMYMMTGTLNMYDLAERLPEVEHTKTVFTAFAFFLVGVCLKLALFPLHLWLPNAYAYAPSIATVFLAATATKVAIYVLLRFIFSVYGFEFSFSHLPLTEILVSLGLLGIIAASIVAIYQTNVKRLFAYSSVSQIGYMILGIGIGTKTGLTATMLHLFNHALMKSAIFLALAGVVYRVGSVNIKAFAGLGRQMPWTMAAIVIGGLSLIGVPLTVGFVSKWYLVLALLESNWWPIAVLVLIGSLLAIAYIWRIVEVAYFKPALQNNQSYKEAPLAILIPAWIFVLANIYFGIDTSFTAGVSEATAELLFGVAE</sequence>
<evidence type="ECO:0000313" key="10">
    <source>
        <dbReference type="EMBL" id="GAA4343099.1"/>
    </source>
</evidence>
<organism evidence="10 11">
    <name type="scientific">Kangiella taiwanensis</name>
    <dbReference type="NCBI Taxonomy" id="1079179"/>
    <lineage>
        <taxon>Bacteria</taxon>
        <taxon>Pseudomonadati</taxon>
        <taxon>Pseudomonadota</taxon>
        <taxon>Gammaproteobacteria</taxon>
        <taxon>Kangiellales</taxon>
        <taxon>Kangiellaceae</taxon>
        <taxon>Kangiella</taxon>
    </lineage>
</organism>
<feature type="transmembrane region" description="Helical" evidence="8">
    <location>
        <begin position="410"/>
        <end position="430"/>
    </location>
</feature>
<dbReference type="PANTHER" id="PTHR42703:SF1">
    <property type="entry name" value="NA(+)_H(+) ANTIPORTER SUBUNIT D1"/>
    <property type="match status" value="1"/>
</dbReference>
<feature type="transmembrane region" description="Helical" evidence="8">
    <location>
        <begin position="377"/>
        <end position="398"/>
    </location>
</feature>
<proteinExistence type="inferred from homology"/>
<keyword evidence="6 8" id="KW-0472">Membrane</keyword>
<feature type="transmembrane region" description="Helical" evidence="8">
    <location>
        <begin position="31"/>
        <end position="51"/>
    </location>
</feature>
<accession>A0ABP8HRA0</accession>
<evidence type="ECO:0000256" key="2">
    <source>
        <dbReference type="ARBA" id="ARBA00005346"/>
    </source>
</evidence>
<evidence type="ECO:0000259" key="9">
    <source>
        <dbReference type="Pfam" id="PF00361"/>
    </source>
</evidence>
<evidence type="ECO:0000256" key="6">
    <source>
        <dbReference type="ARBA" id="ARBA00023136"/>
    </source>
</evidence>
<evidence type="ECO:0000256" key="8">
    <source>
        <dbReference type="SAM" id="Phobius"/>
    </source>
</evidence>
<comment type="similarity">
    <text evidence="2">Belongs to the CPA3 antiporters (TC 2.A.63) subunit D family.</text>
</comment>
<dbReference type="Pfam" id="PF00361">
    <property type="entry name" value="Proton_antipo_M"/>
    <property type="match status" value="1"/>
</dbReference>
<feature type="transmembrane region" description="Helical" evidence="8">
    <location>
        <begin position="281"/>
        <end position="299"/>
    </location>
</feature>
<gene>
    <name evidence="10" type="ORF">GCM10023150_01440</name>
</gene>
<keyword evidence="3" id="KW-1003">Cell membrane</keyword>
<feature type="transmembrane region" description="Helical" evidence="8">
    <location>
        <begin position="337"/>
        <end position="356"/>
    </location>
</feature>
<evidence type="ECO:0000313" key="11">
    <source>
        <dbReference type="Proteomes" id="UP001501294"/>
    </source>
</evidence>
<feature type="transmembrane region" description="Helical" evidence="8">
    <location>
        <begin position="165"/>
        <end position="187"/>
    </location>
</feature>
<feature type="domain" description="NADH:quinone oxidoreductase/Mrp antiporter transmembrane" evidence="9">
    <location>
        <begin position="131"/>
        <end position="424"/>
    </location>
</feature>
<dbReference type="PRINTS" id="PR01434">
    <property type="entry name" value="NADHDHGNASE5"/>
</dbReference>
<dbReference type="EMBL" id="BAABFU010000001">
    <property type="protein sequence ID" value="GAA4343099.1"/>
    <property type="molecule type" value="Genomic_DNA"/>
</dbReference>
<feature type="transmembrane region" description="Helical" evidence="8">
    <location>
        <begin position="109"/>
        <end position="127"/>
    </location>
</feature>
<comment type="caution">
    <text evidence="10">The sequence shown here is derived from an EMBL/GenBank/DDBJ whole genome shotgun (WGS) entry which is preliminary data.</text>
</comment>
<evidence type="ECO:0000256" key="5">
    <source>
        <dbReference type="ARBA" id="ARBA00022989"/>
    </source>
</evidence>
<feature type="transmembrane region" description="Helical" evidence="8">
    <location>
        <begin position="6"/>
        <end position="24"/>
    </location>
</feature>
<keyword evidence="5 8" id="KW-1133">Transmembrane helix</keyword>
<evidence type="ECO:0000256" key="3">
    <source>
        <dbReference type="ARBA" id="ARBA00022475"/>
    </source>
</evidence>
<dbReference type="InterPro" id="IPR001750">
    <property type="entry name" value="ND/Mrp_TM"/>
</dbReference>
<feature type="transmembrane region" description="Helical" evidence="8">
    <location>
        <begin position="244"/>
        <end position="269"/>
    </location>
</feature>
<feature type="transmembrane region" description="Helical" evidence="8">
    <location>
        <begin position="207"/>
        <end position="232"/>
    </location>
</feature>
<keyword evidence="11" id="KW-1185">Reference proteome</keyword>
<dbReference type="InterPro" id="IPR050586">
    <property type="entry name" value="CPA3_Na-H_Antiporter_D"/>
</dbReference>
<evidence type="ECO:0000256" key="1">
    <source>
        <dbReference type="ARBA" id="ARBA00004651"/>
    </source>
</evidence>
<comment type="subcellular location">
    <subcellularLocation>
        <location evidence="1">Cell membrane</location>
        <topology evidence="1">Multi-pass membrane protein</topology>
    </subcellularLocation>
    <subcellularLocation>
        <location evidence="7">Membrane</location>
        <topology evidence="7">Multi-pass membrane protein</topology>
    </subcellularLocation>
</comment>
<keyword evidence="4 7" id="KW-0812">Transmembrane</keyword>